<gene>
    <name evidence="1" type="ORF">ACOLOM_LOCUS4144</name>
</gene>
<name>A0ACA9LLV6_9GLOM</name>
<keyword evidence="2" id="KW-1185">Reference proteome</keyword>
<reference evidence="1" key="1">
    <citation type="submission" date="2021-06" db="EMBL/GenBank/DDBJ databases">
        <authorList>
            <person name="Kallberg Y."/>
            <person name="Tangrot J."/>
            <person name="Rosling A."/>
        </authorList>
    </citation>
    <scope>NUCLEOTIDE SEQUENCE</scope>
    <source>
        <strain evidence="1">CL356</strain>
    </source>
</reference>
<accession>A0ACA9LLV6</accession>
<sequence>MASELYFRPYTVYVDLISDIQKFHAELTKTYKSAEHFKYLCGILLDRVEVAYRYSKKVQAKQNDDDFEIFLANDDTYPLFLDLKMSVNEITIFSKEISQTDGVINFSSLDKINERFFQLLSNFSINAKKLDLEIIQEDNVDPERIEKDLLKTKSFLSKNHGITDKDGTTILDGPRNFKTLNSQRKQKIMINPPPTIELDNLDDEPLDLADFGDPLEGSTNLVEKRLNHSENRFVAFKEFSIKRSKDDTLKYLTELIVLKQLEKSPYIIEFYGSVKTSSTIYIVTEWAHHGNLPTRESARKRAQKINMPAIKRTLEKIYEKYKSDRLTVPKILLPTNYDDDLALEPSHLDDYLGLEDAIEEYKKVGGDKIKAFESFKKYAEMGIPAAKYWAGYHIYKESNGNLDIAAAYFNEIADGNDEHASCAQLYYADCLWYGKGVERNCLSAIKYYEKSASNGNLTAMLNYGINLYNGYIIPRDKIRGSEYLKKAADQGYAKAKEFCKRENIL</sequence>
<evidence type="ECO:0000313" key="1">
    <source>
        <dbReference type="EMBL" id="CAG8532798.1"/>
    </source>
</evidence>
<proteinExistence type="predicted"/>
<protein>
    <submittedName>
        <fullName evidence="1">13252_t:CDS:1</fullName>
    </submittedName>
</protein>
<comment type="caution">
    <text evidence="1">The sequence shown here is derived from an EMBL/GenBank/DDBJ whole genome shotgun (WGS) entry which is preliminary data.</text>
</comment>
<organism evidence="1 2">
    <name type="scientific">Acaulospora colombiana</name>
    <dbReference type="NCBI Taxonomy" id="27376"/>
    <lineage>
        <taxon>Eukaryota</taxon>
        <taxon>Fungi</taxon>
        <taxon>Fungi incertae sedis</taxon>
        <taxon>Mucoromycota</taxon>
        <taxon>Glomeromycotina</taxon>
        <taxon>Glomeromycetes</taxon>
        <taxon>Diversisporales</taxon>
        <taxon>Acaulosporaceae</taxon>
        <taxon>Acaulospora</taxon>
    </lineage>
</organism>
<dbReference type="Proteomes" id="UP000789525">
    <property type="component" value="Unassembled WGS sequence"/>
</dbReference>
<evidence type="ECO:0000313" key="2">
    <source>
        <dbReference type="Proteomes" id="UP000789525"/>
    </source>
</evidence>
<dbReference type="EMBL" id="CAJVPT010006603">
    <property type="protein sequence ID" value="CAG8532798.1"/>
    <property type="molecule type" value="Genomic_DNA"/>
</dbReference>